<gene>
    <name evidence="2" type="ORF">PYX00_007728</name>
</gene>
<dbReference type="Pfam" id="PF21772">
    <property type="entry name" value="CATIP_N"/>
    <property type="match status" value="1"/>
</dbReference>
<dbReference type="PANTHER" id="PTHR15505:SF4">
    <property type="entry name" value="RIIA DOMAIN-CONTAINING PROTEIN 1"/>
    <property type="match status" value="1"/>
</dbReference>
<sequence length="343" mass="39879">MDLRRYNLTTYGDTKRLLSINEVLCNLILFKEKLYVFNEEGKRVGRFSITVDTTDILHNKAMVVHISNRTFIPENESETTITGVVSLSMKTLEEIRCESSEVMNAKHERRFYLLRESTNYYYSIHESVCDITSKRPGTIPFKRTRGLICEAANIVLMRSLAVRGFEGILCLKTILSNGKTCRNYYVTKLGMRYVSGVKQQVMTIFRSVTDHKTHSVTAITVLTRAGQMLHTFWSNSNFFLHVDPDLEINGNIVHEGKPVEFHRHWNRDKQVFSYYLDKKLELISDIKSYKAEHQEIKRVFADWVQFILIMKPEDTICSALEYFTSFGVDTGLLVRGRRKRKIT</sequence>
<feature type="domain" description="Ciliogenesis-associated TTC17-interacting protein N-terminal" evidence="1">
    <location>
        <begin position="17"/>
        <end position="229"/>
    </location>
</feature>
<dbReference type="PANTHER" id="PTHR15505">
    <property type="entry name" value="RIIA DOMAIN-CONTAINING PROTEIN 1"/>
    <property type="match status" value="1"/>
</dbReference>
<name>A0AAW2HL49_9NEOP</name>
<proteinExistence type="predicted"/>
<protein>
    <recommendedName>
        <fullName evidence="1">Ciliogenesis-associated TTC17-interacting protein N-terminal domain-containing protein</fullName>
    </recommendedName>
</protein>
<reference evidence="2" key="1">
    <citation type="journal article" date="2024" name="Gigascience">
        <title>Chromosome-level genome of the poultry shaft louse Menopon gallinae provides insight into the host-switching and adaptive evolution of parasitic lice.</title>
        <authorList>
            <person name="Xu Y."/>
            <person name="Ma L."/>
            <person name="Liu S."/>
            <person name="Liang Y."/>
            <person name="Liu Q."/>
            <person name="He Z."/>
            <person name="Tian L."/>
            <person name="Duan Y."/>
            <person name="Cai W."/>
            <person name="Li H."/>
            <person name="Song F."/>
        </authorList>
    </citation>
    <scope>NUCLEOTIDE SEQUENCE</scope>
    <source>
        <strain evidence="2">Cailab_2023a</strain>
    </source>
</reference>
<dbReference type="EMBL" id="JARGDH010000004">
    <property type="protein sequence ID" value="KAL0270258.1"/>
    <property type="molecule type" value="Genomic_DNA"/>
</dbReference>
<comment type="caution">
    <text evidence="2">The sequence shown here is derived from an EMBL/GenBank/DDBJ whole genome shotgun (WGS) entry which is preliminary data.</text>
</comment>
<organism evidence="2">
    <name type="scientific">Menopon gallinae</name>
    <name type="common">poultry shaft louse</name>
    <dbReference type="NCBI Taxonomy" id="328185"/>
    <lineage>
        <taxon>Eukaryota</taxon>
        <taxon>Metazoa</taxon>
        <taxon>Ecdysozoa</taxon>
        <taxon>Arthropoda</taxon>
        <taxon>Hexapoda</taxon>
        <taxon>Insecta</taxon>
        <taxon>Pterygota</taxon>
        <taxon>Neoptera</taxon>
        <taxon>Paraneoptera</taxon>
        <taxon>Psocodea</taxon>
        <taxon>Troctomorpha</taxon>
        <taxon>Phthiraptera</taxon>
        <taxon>Amblycera</taxon>
        <taxon>Menoponidae</taxon>
        <taxon>Menopon</taxon>
    </lineage>
</organism>
<accession>A0AAW2HL49</accession>
<dbReference type="AlphaFoldDB" id="A0AAW2HL49"/>
<evidence type="ECO:0000259" key="1">
    <source>
        <dbReference type="Pfam" id="PF21772"/>
    </source>
</evidence>
<dbReference type="InterPro" id="IPR048777">
    <property type="entry name" value="CATIP_N"/>
</dbReference>
<evidence type="ECO:0000313" key="2">
    <source>
        <dbReference type="EMBL" id="KAL0270258.1"/>
    </source>
</evidence>